<feature type="compositionally biased region" description="Basic and acidic residues" evidence="1">
    <location>
        <begin position="124"/>
        <end position="133"/>
    </location>
</feature>
<feature type="compositionally biased region" description="Basic and acidic residues" evidence="1">
    <location>
        <begin position="104"/>
        <end position="114"/>
    </location>
</feature>
<evidence type="ECO:0000313" key="3">
    <source>
        <dbReference type="WBParaSite" id="MBELARI_LOCUS13545"/>
    </source>
</evidence>
<dbReference type="WBParaSite" id="MBELARI_LOCUS13545">
    <property type="protein sequence ID" value="MBELARI_LOCUS13545"/>
    <property type="gene ID" value="MBELARI_LOCUS13545"/>
</dbReference>
<feature type="compositionally biased region" description="Basic and acidic residues" evidence="1">
    <location>
        <begin position="150"/>
        <end position="161"/>
    </location>
</feature>
<reference evidence="3" key="1">
    <citation type="submission" date="2024-02" db="UniProtKB">
        <authorList>
            <consortium name="WormBaseParasite"/>
        </authorList>
    </citation>
    <scope>IDENTIFICATION</scope>
</reference>
<accession>A0AAF3J3A8</accession>
<dbReference type="Proteomes" id="UP000887575">
    <property type="component" value="Unassembled WGS sequence"/>
</dbReference>
<evidence type="ECO:0000256" key="1">
    <source>
        <dbReference type="SAM" id="MobiDB-lite"/>
    </source>
</evidence>
<sequence length="161" mass="18289">MGLSIDRQESITTKGEPVKMVPLEGGELEETPVTRKPTRMELPRIMLDKFKQKRPSFSSYTRNRVNSNGNLTPKDLRSSTPDLNISPTSSPFFTHVGFIAIDEETKEKPSKDHPQLPGFTSIDELSKPKIDSKMHHHHRIGALDDIAEEESQKNDPEKQRK</sequence>
<feature type="region of interest" description="Disordered" evidence="1">
    <location>
        <begin position="1"/>
        <end position="40"/>
    </location>
</feature>
<feature type="compositionally biased region" description="Polar residues" evidence="1">
    <location>
        <begin position="78"/>
        <end position="89"/>
    </location>
</feature>
<proteinExistence type="predicted"/>
<feature type="region of interest" description="Disordered" evidence="1">
    <location>
        <begin position="55"/>
        <end position="89"/>
    </location>
</feature>
<name>A0AAF3J3A8_9BILA</name>
<feature type="compositionally biased region" description="Polar residues" evidence="1">
    <location>
        <begin position="55"/>
        <end position="71"/>
    </location>
</feature>
<feature type="region of interest" description="Disordered" evidence="1">
    <location>
        <begin position="104"/>
        <end position="161"/>
    </location>
</feature>
<dbReference type="AlphaFoldDB" id="A0AAF3J3A8"/>
<keyword evidence="2" id="KW-1185">Reference proteome</keyword>
<organism evidence="2 3">
    <name type="scientific">Mesorhabditis belari</name>
    <dbReference type="NCBI Taxonomy" id="2138241"/>
    <lineage>
        <taxon>Eukaryota</taxon>
        <taxon>Metazoa</taxon>
        <taxon>Ecdysozoa</taxon>
        <taxon>Nematoda</taxon>
        <taxon>Chromadorea</taxon>
        <taxon>Rhabditida</taxon>
        <taxon>Rhabditina</taxon>
        <taxon>Rhabditomorpha</taxon>
        <taxon>Rhabditoidea</taxon>
        <taxon>Rhabditidae</taxon>
        <taxon>Mesorhabditinae</taxon>
        <taxon>Mesorhabditis</taxon>
    </lineage>
</organism>
<protein>
    <submittedName>
        <fullName evidence="3">Uncharacterized protein</fullName>
    </submittedName>
</protein>
<evidence type="ECO:0000313" key="2">
    <source>
        <dbReference type="Proteomes" id="UP000887575"/>
    </source>
</evidence>